<organism evidence="8 9">
    <name type="scientific">Levilactobacillus parabrevis ATCC 53295</name>
    <dbReference type="NCBI Taxonomy" id="1267003"/>
    <lineage>
        <taxon>Bacteria</taxon>
        <taxon>Bacillati</taxon>
        <taxon>Bacillota</taxon>
        <taxon>Bacilli</taxon>
        <taxon>Lactobacillales</taxon>
        <taxon>Lactobacillaceae</taxon>
        <taxon>Levilactobacillus</taxon>
    </lineage>
</organism>
<dbReference type="PATRIC" id="fig|1267003.4.peg.1124"/>
<dbReference type="Pfam" id="PF12698">
    <property type="entry name" value="ABC2_membrane_3"/>
    <property type="match status" value="1"/>
</dbReference>
<feature type="transmembrane region" description="Helical" evidence="6">
    <location>
        <begin position="306"/>
        <end position="324"/>
    </location>
</feature>
<dbReference type="Proteomes" id="UP000051176">
    <property type="component" value="Unassembled WGS sequence"/>
</dbReference>
<dbReference type="STRING" id="357278.IV61_GL001096"/>
<evidence type="ECO:0000313" key="8">
    <source>
        <dbReference type="EMBL" id="KRK36201.1"/>
    </source>
</evidence>
<dbReference type="GO" id="GO:0005886">
    <property type="term" value="C:plasma membrane"/>
    <property type="evidence" value="ECO:0007669"/>
    <property type="project" value="UniProtKB-SubCell"/>
</dbReference>
<evidence type="ECO:0000256" key="4">
    <source>
        <dbReference type="ARBA" id="ARBA00022989"/>
    </source>
</evidence>
<comment type="caution">
    <text evidence="8">The sequence shown here is derived from an EMBL/GenBank/DDBJ whole genome shotgun (WGS) entry which is preliminary data.</text>
</comment>
<feature type="transmembrane region" description="Helical" evidence="6">
    <location>
        <begin position="172"/>
        <end position="191"/>
    </location>
</feature>
<evidence type="ECO:0000256" key="5">
    <source>
        <dbReference type="ARBA" id="ARBA00023136"/>
    </source>
</evidence>
<keyword evidence="5 6" id="KW-0472">Membrane</keyword>
<evidence type="ECO:0000256" key="2">
    <source>
        <dbReference type="ARBA" id="ARBA00022475"/>
    </source>
</evidence>
<name>A0A0R1GR40_9LACO</name>
<evidence type="ECO:0000256" key="3">
    <source>
        <dbReference type="ARBA" id="ARBA00022692"/>
    </source>
</evidence>
<dbReference type="OrthoDB" id="9768837at2"/>
<dbReference type="EMBL" id="AZCZ01000027">
    <property type="protein sequence ID" value="KRK36201.1"/>
    <property type="molecule type" value="Genomic_DNA"/>
</dbReference>
<dbReference type="RefSeq" id="WP_020089794.1">
    <property type="nucleotide sequence ID" value="NZ_AZCZ01000027.1"/>
</dbReference>
<dbReference type="InterPro" id="IPR051449">
    <property type="entry name" value="ABC-2_transporter_component"/>
</dbReference>
<feature type="domain" description="ABC-2 type transporter transmembrane" evidence="7">
    <location>
        <begin position="19"/>
        <end position="375"/>
    </location>
</feature>
<reference evidence="8 9" key="1">
    <citation type="journal article" date="2015" name="Genome Announc.">
        <title>Expanding the biotechnology potential of lactobacilli through comparative genomics of 213 strains and associated genera.</title>
        <authorList>
            <person name="Sun Z."/>
            <person name="Harris H.M."/>
            <person name="McCann A."/>
            <person name="Guo C."/>
            <person name="Argimon S."/>
            <person name="Zhang W."/>
            <person name="Yang X."/>
            <person name="Jeffery I.B."/>
            <person name="Cooney J.C."/>
            <person name="Kagawa T.F."/>
            <person name="Liu W."/>
            <person name="Song Y."/>
            <person name="Salvetti E."/>
            <person name="Wrobel A."/>
            <person name="Rasinkangas P."/>
            <person name="Parkhill J."/>
            <person name="Rea M.C."/>
            <person name="O'Sullivan O."/>
            <person name="Ritari J."/>
            <person name="Douillard F.P."/>
            <person name="Paul Ross R."/>
            <person name="Yang R."/>
            <person name="Briner A.E."/>
            <person name="Felis G.E."/>
            <person name="de Vos W.M."/>
            <person name="Barrangou R."/>
            <person name="Klaenhammer T.R."/>
            <person name="Caufield P.W."/>
            <person name="Cui Y."/>
            <person name="Zhang H."/>
            <person name="O'Toole P.W."/>
        </authorList>
    </citation>
    <scope>NUCLEOTIDE SEQUENCE [LARGE SCALE GENOMIC DNA]</scope>
    <source>
        <strain evidence="8 9">ATCC 53295</strain>
    </source>
</reference>
<proteinExistence type="predicted"/>
<feature type="transmembrane region" description="Helical" evidence="6">
    <location>
        <begin position="331"/>
        <end position="349"/>
    </location>
</feature>
<dbReference type="AlphaFoldDB" id="A0A0R1GR40"/>
<dbReference type="PANTHER" id="PTHR30294">
    <property type="entry name" value="MEMBRANE COMPONENT OF ABC TRANSPORTER YHHJ-RELATED"/>
    <property type="match status" value="1"/>
</dbReference>
<evidence type="ECO:0000256" key="1">
    <source>
        <dbReference type="ARBA" id="ARBA00004651"/>
    </source>
</evidence>
<feature type="transmembrane region" description="Helical" evidence="6">
    <location>
        <begin position="361"/>
        <end position="379"/>
    </location>
</feature>
<protein>
    <submittedName>
        <fullName evidence="8">ABC-type Na+ efflux pump, permease component</fullName>
    </submittedName>
</protein>
<evidence type="ECO:0000313" key="9">
    <source>
        <dbReference type="Proteomes" id="UP000051176"/>
    </source>
</evidence>
<keyword evidence="2" id="KW-1003">Cell membrane</keyword>
<gene>
    <name evidence="8" type="ORF">FD07_GL001060</name>
</gene>
<keyword evidence="3 6" id="KW-0812">Transmembrane</keyword>
<feature type="transmembrane region" description="Helical" evidence="6">
    <location>
        <begin position="21"/>
        <end position="41"/>
    </location>
</feature>
<feature type="transmembrane region" description="Helical" evidence="6">
    <location>
        <begin position="225"/>
        <end position="247"/>
    </location>
</feature>
<dbReference type="InterPro" id="IPR013525">
    <property type="entry name" value="ABC2_TM"/>
</dbReference>
<comment type="subcellular location">
    <subcellularLocation>
        <location evidence="1">Cell membrane</location>
        <topology evidence="1">Multi-pass membrane protein</topology>
    </subcellularLocation>
</comment>
<accession>A0A0R1GR40</accession>
<keyword evidence="9" id="KW-1185">Reference proteome</keyword>
<dbReference type="GO" id="GO:0140359">
    <property type="term" value="F:ABC-type transporter activity"/>
    <property type="evidence" value="ECO:0007669"/>
    <property type="project" value="InterPro"/>
</dbReference>
<dbReference type="PANTHER" id="PTHR30294:SF29">
    <property type="entry name" value="MULTIDRUG ABC TRANSPORTER PERMEASE YBHS-RELATED"/>
    <property type="match status" value="1"/>
</dbReference>
<evidence type="ECO:0000259" key="7">
    <source>
        <dbReference type="Pfam" id="PF12698"/>
    </source>
</evidence>
<evidence type="ECO:0000256" key="6">
    <source>
        <dbReference type="SAM" id="Phobius"/>
    </source>
</evidence>
<dbReference type="eggNOG" id="COG1668">
    <property type="taxonomic scope" value="Bacteria"/>
</dbReference>
<sequence>MRKTWVVTFETYLRQIKSWSFLFMVLGPFLMIGLTIGISYLSANSASSSRQVAVISTSQPLRRDYIKQQDSGLNTKITTVSAAKSAMGKNHLAGYLLLSDNQQQIRADYHGSSQMSSALKAQTQNFLSRYQQAHNYQQAKLTTKQQRLLARTPVLQQHIEKKAGTANLAKTISFWILVTMIYIILITYSTIAAQEIASDKGTKIMEIIFSSTTATSYFVGKITGILLVILTQIIIYLLGGWAAFQFAMNNASLKPLITQYQSLIDTVLHNLLSINLVYLFLGVIIYTLLAAYSGAIVAKAEDASKAAQPVIMLGVFGFFATFPFQNNMDALLVKILSYVPFFSSYFMPMRIINGTVNGWEQAISLVVLLAAIALFAGYIGSQYQRLMLQTDNRSFWQHLLHGWRHQS</sequence>
<keyword evidence="4 6" id="KW-1133">Transmembrane helix</keyword>
<feature type="transmembrane region" description="Helical" evidence="6">
    <location>
        <begin position="268"/>
        <end position="294"/>
    </location>
</feature>